<gene>
    <name evidence="1" type="ORF">NLJ89_g4167</name>
</gene>
<reference evidence="1" key="1">
    <citation type="submission" date="2022-07" db="EMBL/GenBank/DDBJ databases">
        <title>Genome Sequence of Agrocybe chaxingu.</title>
        <authorList>
            <person name="Buettner E."/>
        </authorList>
    </citation>
    <scope>NUCLEOTIDE SEQUENCE</scope>
    <source>
        <strain evidence="1">MP-N11</strain>
    </source>
</reference>
<accession>A0A9W8K2M5</accession>
<evidence type="ECO:0000313" key="1">
    <source>
        <dbReference type="EMBL" id="KAJ3511318.1"/>
    </source>
</evidence>
<evidence type="ECO:0000313" key="2">
    <source>
        <dbReference type="Proteomes" id="UP001148786"/>
    </source>
</evidence>
<comment type="caution">
    <text evidence="1">The sequence shown here is derived from an EMBL/GenBank/DDBJ whole genome shotgun (WGS) entry which is preliminary data.</text>
</comment>
<dbReference type="EMBL" id="JANKHO010000334">
    <property type="protein sequence ID" value="KAJ3511318.1"/>
    <property type="molecule type" value="Genomic_DNA"/>
</dbReference>
<dbReference type="Proteomes" id="UP001148786">
    <property type="component" value="Unassembled WGS sequence"/>
</dbReference>
<proteinExistence type="predicted"/>
<organism evidence="1 2">
    <name type="scientific">Agrocybe chaxingu</name>
    <dbReference type="NCBI Taxonomy" id="84603"/>
    <lineage>
        <taxon>Eukaryota</taxon>
        <taxon>Fungi</taxon>
        <taxon>Dikarya</taxon>
        <taxon>Basidiomycota</taxon>
        <taxon>Agaricomycotina</taxon>
        <taxon>Agaricomycetes</taxon>
        <taxon>Agaricomycetidae</taxon>
        <taxon>Agaricales</taxon>
        <taxon>Agaricineae</taxon>
        <taxon>Strophariaceae</taxon>
        <taxon>Agrocybe</taxon>
    </lineage>
</organism>
<keyword evidence="2" id="KW-1185">Reference proteome</keyword>
<dbReference type="AlphaFoldDB" id="A0A9W8K2M5"/>
<evidence type="ECO:0008006" key="3">
    <source>
        <dbReference type="Google" id="ProtNLM"/>
    </source>
</evidence>
<name>A0A9W8K2M5_9AGAR</name>
<protein>
    <recommendedName>
        <fullName evidence="3">HNH nuclease domain-containing protein</fullName>
    </recommendedName>
</protein>
<dbReference type="OrthoDB" id="2104739at2759"/>
<sequence>MDDNALRRLPASAPERVQHVAHVYSAYNILLRLEGAILGELESAQSKQANKTAKQNLMYCRIVGHFFHHVPTDGGLEDLVREVSSTGGNDVQLLAIGQLYFEHFLRFVRSTKSRTPAQSCHQSRPSFSSLADMIEDAAQSHQTAKDRALVRDGFRCIISGKYDLRSAVDNVELQQIPNADFALTHCAHILVEAGVTVEGSAKANSAASPWSVLSRFGYEKLPEELDGAKNHRLENVVTLEVTVHSCFESNRLWLVPTNVPNQYRVEGRFPFLLRRYPSVVTFTTADEEKLPLPSRDYLAIHAACAKVAHLSGASEYIDTVLRETEETNALAEDGSSANALEHAILAAQCGAKGY</sequence>